<keyword evidence="1" id="KW-0805">Transcription regulation</keyword>
<dbReference type="Proteomes" id="UP000516444">
    <property type="component" value="Chromosome"/>
</dbReference>
<evidence type="ECO:0000256" key="3">
    <source>
        <dbReference type="ARBA" id="ARBA00023163"/>
    </source>
</evidence>
<name>A0A7G1P4K5_9ACTN</name>
<evidence type="ECO:0000259" key="4">
    <source>
        <dbReference type="PROSITE" id="PS51077"/>
    </source>
</evidence>
<sequence length="266" mass="27371">MSGTRFPPGSGRPLTGEAVLTRAFRLLRAFEAADGALSLTALARRSGLPKSSTLRIATQLVAVGALERRDSGDFVIGLGLLEVASLAPRGHGLRAAALPYMQDLQQVTRQHVLLAVREDTDAILVERLSALDATPVKYRVGGRLPLDATGVGLALLAHAPESVRAAVMDGPAATVQDAAAGRRVRQLVAAARAEGVVALTIANPVAGGPAEITTVAAPILDARGHALGAISLVSPSTGEPRTGLRLALRTASLAIARAAGQRPRPN</sequence>
<dbReference type="GO" id="GO:0003677">
    <property type="term" value="F:DNA binding"/>
    <property type="evidence" value="ECO:0007669"/>
    <property type="project" value="UniProtKB-KW"/>
</dbReference>
<dbReference type="SUPFAM" id="SSF55781">
    <property type="entry name" value="GAF domain-like"/>
    <property type="match status" value="1"/>
</dbReference>
<organism evidence="6 7">
    <name type="scientific">Streptomyces aurantiacus</name>
    <dbReference type="NCBI Taxonomy" id="47760"/>
    <lineage>
        <taxon>Bacteria</taxon>
        <taxon>Bacillati</taxon>
        <taxon>Actinomycetota</taxon>
        <taxon>Actinomycetes</taxon>
        <taxon>Kitasatosporales</taxon>
        <taxon>Streptomycetaceae</taxon>
        <taxon>Streptomyces</taxon>
        <taxon>Streptomyces aurantiacus group</taxon>
    </lineage>
</organism>
<feature type="domain" description="HTH iclR-type" evidence="4">
    <location>
        <begin position="17"/>
        <end position="78"/>
    </location>
</feature>
<keyword evidence="3" id="KW-0804">Transcription</keyword>
<dbReference type="InterPro" id="IPR029016">
    <property type="entry name" value="GAF-like_dom_sf"/>
</dbReference>
<dbReference type="PROSITE" id="PS51078">
    <property type="entry name" value="ICLR_ED"/>
    <property type="match status" value="1"/>
</dbReference>
<keyword evidence="7" id="KW-1185">Reference proteome</keyword>
<dbReference type="KEGG" id="sgm:GCM10017557_36090"/>
<evidence type="ECO:0000256" key="2">
    <source>
        <dbReference type="ARBA" id="ARBA00023125"/>
    </source>
</evidence>
<evidence type="ECO:0000256" key="1">
    <source>
        <dbReference type="ARBA" id="ARBA00023015"/>
    </source>
</evidence>
<proteinExistence type="predicted"/>
<dbReference type="PANTHER" id="PTHR30136:SF24">
    <property type="entry name" value="HTH-TYPE TRANSCRIPTIONAL REPRESSOR ALLR"/>
    <property type="match status" value="1"/>
</dbReference>
<feature type="domain" description="IclR-ED" evidence="5">
    <location>
        <begin position="79"/>
        <end position="261"/>
    </location>
</feature>
<gene>
    <name evidence="6" type="ORF">GCM10017557_36090</name>
</gene>
<dbReference type="Gene3D" id="1.10.10.10">
    <property type="entry name" value="Winged helix-like DNA-binding domain superfamily/Winged helix DNA-binding domain"/>
    <property type="match status" value="1"/>
</dbReference>
<dbReference type="InterPro" id="IPR014757">
    <property type="entry name" value="Tscrpt_reg_IclR_C"/>
</dbReference>
<dbReference type="Pfam" id="PF09339">
    <property type="entry name" value="HTH_IclR"/>
    <property type="match status" value="1"/>
</dbReference>
<dbReference type="GO" id="GO:0003700">
    <property type="term" value="F:DNA-binding transcription factor activity"/>
    <property type="evidence" value="ECO:0007669"/>
    <property type="project" value="TreeGrafter"/>
</dbReference>
<reference evidence="6 7" key="1">
    <citation type="journal article" date="2014" name="Int. J. Syst. Evol. Microbiol.">
        <title>Complete genome sequence of Corynebacterium casei LMG S-19264T (=DSM 44701T), isolated from a smear-ripened cheese.</title>
        <authorList>
            <consortium name="US DOE Joint Genome Institute (JGI-PGF)"/>
            <person name="Walter F."/>
            <person name="Albersmeier A."/>
            <person name="Kalinowski J."/>
            <person name="Ruckert C."/>
        </authorList>
    </citation>
    <scope>NUCLEOTIDE SEQUENCE [LARGE SCALE GENOMIC DNA]</scope>
    <source>
        <strain evidence="6 7">JCM 4677</strain>
    </source>
</reference>
<evidence type="ECO:0000313" key="6">
    <source>
        <dbReference type="EMBL" id="BCL28750.1"/>
    </source>
</evidence>
<dbReference type="OrthoDB" id="60629at2"/>
<dbReference type="EMBL" id="AP023440">
    <property type="protein sequence ID" value="BCL28750.1"/>
    <property type="molecule type" value="Genomic_DNA"/>
</dbReference>
<dbReference type="SMART" id="SM00346">
    <property type="entry name" value="HTH_ICLR"/>
    <property type="match status" value="1"/>
</dbReference>
<dbReference type="InterPro" id="IPR036390">
    <property type="entry name" value="WH_DNA-bd_sf"/>
</dbReference>
<dbReference type="Gene3D" id="3.30.450.40">
    <property type="match status" value="1"/>
</dbReference>
<dbReference type="GO" id="GO:0045892">
    <property type="term" value="P:negative regulation of DNA-templated transcription"/>
    <property type="evidence" value="ECO:0007669"/>
    <property type="project" value="TreeGrafter"/>
</dbReference>
<dbReference type="AlphaFoldDB" id="A0A7G1P4K5"/>
<evidence type="ECO:0000313" key="7">
    <source>
        <dbReference type="Proteomes" id="UP000516444"/>
    </source>
</evidence>
<dbReference type="InterPro" id="IPR036388">
    <property type="entry name" value="WH-like_DNA-bd_sf"/>
</dbReference>
<accession>A0A7G1P4K5</accession>
<dbReference type="RefSeq" id="WP_055511226.1">
    <property type="nucleotide sequence ID" value="NZ_AP023440.1"/>
</dbReference>
<evidence type="ECO:0000259" key="5">
    <source>
        <dbReference type="PROSITE" id="PS51078"/>
    </source>
</evidence>
<dbReference type="Pfam" id="PF01614">
    <property type="entry name" value="IclR_C"/>
    <property type="match status" value="1"/>
</dbReference>
<dbReference type="PROSITE" id="PS51077">
    <property type="entry name" value="HTH_ICLR"/>
    <property type="match status" value="1"/>
</dbReference>
<dbReference type="PANTHER" id="PTHR30136">
    <property type="entry name" value="HELIX-TURN-HELIX TRANSCRIPTIONAL REGULATOR, ICLR FAMILY"/>
    <property type="match status" value="1"/>
</dbReference>
<dbReference type="SUPFAM" id="SSF46785">
    <property type="entry name" value="Winged helix' DNA-binding domain"/>
    <property type="match status" value="1"/>
</dbReference>
<protein>
    <submittedName>
        <fullName evidence="6">Transcriptional regulator</fullName>
    </submittedName>
</protein>
<dbReference type="InterPro" id="IPR005471">
    <property type="entry name" value="Tscrpt_reg_IclR_N"/>
</dbReference>
<dbReference type="InterPro" id="IPR050707">
    <property type="entry name" value="HTH_MetabolicPath_Reg"/>
</dbReference>
<keyword evidence="2" id="KW-0238">DNA-binding</keyword>